<keyword evidence="4" id="KW-1185">Reference proteome</keyword>
<evidence type="ECO:0000259" key="2">
    <source>
        <dbReference type="Pfam" id="PF02230"/>
    </source>
</evidence>
<dbReference type="GO" id="GO:0008474">
    <property type="term" value="F:palmitoyl-(protein) hydrolase activity"/>
    <property type="evidence" value="ECO:0007669"/>
    <property type="project" value="TreeGrafter"/>
</dbReference>
<sequence>MASIRIPTESDFDSLTPQLTTSLVFPSPRESTTVILILFHGLGDSESSFASFARSLNLPGVLAISVRGTAPLPPVLVGDLDSSGPGGPRHFHWGDDLRLSDGGDLDTDPGFEKAQHLILDRLVGEVLIGNCGWEVADILLFGFGQGGSFALGLASRVRDGLKVSELEEGNGDERRGKAFKGVISIGGPLPNSMVPTVSSREKSRTPVLICHGRESESIDEDVVDVIKKEFTDVQVVEWKKKNDGMPESREEVLPMMRFFAECLRS</sequence>
<dbReference type="Pfam" id="PF02230">
    <property type="entry name" value="Abhydrolase_2"/>
    <property type="match status" value="1"/>
</dbReference>
<evidence type="ECO:0000313" key="3">
    <source>
        <dbReference type="EMBL" id="KAK3326479.1"/>
    </source>
</evidence>
<comment type="caution">
    <text evidence="3">The sequence shown here is derived from an EMBL/GenBank/DDBJ whole genome shotgun (WGS) entry which is preliminary data.</text>
</comment>
<gene>
    <name evidence="3" type="ORF">B0H66DRAFT_551032</name>
</gene>
<dbReference type="InterPro" id="IPR003140">
    <property type="entry name" value="PLipase/COase/thioEstase"/>
</dbReference>
<comment type="similarity">
    <text evidence="1">Belongs to the AB hydrolase superfamily. AB hydrolase 2 family.</text>
</comment>
<dbReference type="PANTHER" id="PTHR10655:SF67">
    <property type="entry name" value="PHOSPHOLIPASE_CARBOXYLESTERASE SUPERFAMILY (AFU_ORTHOLOGUE AFUA_5G09340)"/>
    <property type="match status" value="1"/>
</dbReference>
<feature type="domain" description="Phospholipase/carboxylesterase/thioesterase" evidence="2">
    <location>
        <begin position="27"/>
        <end position="154"/>
    </location>
</feature>
<accession>A0AAE0MCZ7</accession>
<dbReference type="GO" id="GO:0005737">
    <property type="term" value="C:cytoplasm"/>
    <property type="evidence" value="ECO:0007669"/>
    <property type="project" value="TreeGrafter"/>
</dbReference>
<evidence type="ECO:0000256" key="1">
    <source>
        <dbReference type="ARBA" id="ARBA00006499"/>
    </source>
</evidence>
<dbReference type="AlphaFoldDB" id="A0AAE0MCZ7"/>
<dbReference type="Proteomes" id="UP001283341">
    <property type="component" value="Unassembled WGS sequence"/>
</dbReference>
<dbReference type="GO" id="GO:0052689">
    <property type="term" value="F:carboxylic ester hydrolase activity"/>
    <property type="evidence" value="ECO:0007669"/>
    <property type="project" value="TreeGrafter"/>
</dbReference>
<name>A0AAE0MCZ7_9PEZI</name>
<evidence type="ECO:0000313" key="4">
    <source>
        <dbReference type="Proteomes" id="UP001283341"/>
    </source>
</evidence>
<reference evidence="3" key="1">
    <citation type="journal article" date="2023" name="Mol. Phylogenet. Evol.">
        <title>Genome-scale phylogeny and comparative genomics of the fungal order Sordariales.</title>
        <authorList>
            <person name="Hensen N."/>
            <person name="Bonometti L."/>
            <person name="Westerberg I."/>
            <person name="Brannstrom I.O."/>
            <person name="Guillou S."/>
            <person name="Cros-Aarteil S."/>
            <person name="Calhoun S."/>
            <person name="Haridas S."/>
            <person name="Kuo A."/>
            <person name="Mondo S."/>
            <person name="Pangilinan J."/>
            <person name="Riley R."/>
            <person name="LaButti K."/>
            <person name="Andreopoulos B."/>
            <person name="Lipzen A."/>
            <person name="Chen C."/>
            <person name="Yan M."/>
            <person name="Daum C."/>
            <person name="Ng V."/>
            <person name="Clum A."/>
            <person name="Steindorff A."/>
            <person name="Ohm R.A."/>
            <person name="Martin F."/>
            <person name="Silar P."/>
            <person name="Natvig D.O."/>
            <person name="Lalanne C."/>
            <person name="Gautier V."/>
            <person name="Ament-Velasquez S.L."/>
            <person name="Kruys A."/>
            <person name="Hutchinson M.I."/>
            <person name="Powell A.J."/>
            <person name="Barry K."/>
            <person name="Miller A.N."/>
            <person name="Grigoriev I.V."/>
            <person name="Debuchy R."/>
            <person name="Gladieux P."/>
            <person name="Hiltunen Thoren M."/>
            <person name="Johannesson H."/>
        </authorList>
    </citation>
    <scope>NUCLEOTIDE SEQUENCE</scope>
    <source>
        <strain evidence="3">CBS 118394</strain>
    </source>
</reference>
<dbReference type="SUPFAM" id="SSF53474">
    <property type="entry name" value="alpha/beta-Hydrolases"/>
    <property type="match status" value="1"/>
</dbReference>
<dbReference type="EMBL" id="JAUEDM010000002">
    <property type="protein sequence ID" value="KAK3326479.1"/>
    <property type="molecule type" value="Genomic_DNA"/>
</dbReference>
<reference evidence="3" key="2">
    <citation type="submission" date="2023-06" db="EMBL/GenBank/DDBJ databases">
        <authorList>
            <consortium name="Lawrence Berkeley National Laboratory"/>
            <person name="Haridas S."/>
            <person name="Hensen N."/>
            <person name="Bonometti L."/>
            <person name="Westerberg I."/>
            <person name="Brannstrom I.O."/>
            <person name="Guillou S."/>
            <person name="Cros-Aarteil S."/>
            <person name="Calhoun S."/>
            <person name="Kuo A."/>
            <person name="Mondo S."/>
            <person name="Pangilinan J."/>
            <person name="Riley R."/>
            <person name="Labutti K."/>
            <person name="Andreopoulos B."/>
            <person name="Lipzen A."/>
            <person name="Chen C."/>
            <person name="Yanf M."/>
            <person name="Daum C."/>
            <person name="Ng V."/>
            <person name="Clum A."/>
            <person name="Steindorff A."/>
            <person name="Ohm R."/>
            <person name="Martin F."/>
            <person name="Silar P."/>
            <person name="Natvig D."/>
            <person name="Lalanne C."/>
            <person name="Gautier V."/>
            <person name="Ament-Velasquez S.L."/>
            <person name="Kruys A."/>
            <person name="Hutchinson M.I."/>
            <person name="Powell A.J."/>
            <person name="Barry K."/>
            <person name="Miller A.N."/>
            <person name="Grigoriev I.V."/>
            <person name="Debuchy R."/>
            <person name="Gladieux P."/>
            <person name="Thoren M.H."/>
            <person name="Johannesson H."/>
        </authorList>
    </citation>
    <scope>NUCLEOTIDE SEQUENCE</scope>
    <source>
        <strain evidence="3">CBS 118394</strain>
    </source>
</reference>
<dbReference type="InterPro" id="IPR050565">
    <property type="entry name" value="LYPA1-2/EST-like"/>
</dbReference>
<dbReference type="InterPro" id="IPR029058">
    <property type="entry name" value="AB_hydrolase_fold"/>
</dbReference>
<organism evidence="3 4">
    <name type="scientific">Apodospora peruviana</name>
    <dbReference type="NCBI Taxonomy" id="516989"/>
    <lineage>
        <taxon>Eukaryota</taxon>
        <taxon>Fungi</taxon>
        <taxon>Dikarya</taxon>
        <taxon>Ascomycota</taxon>
        <taxon>Pezizomycotina</taxon>
        <taxon>Sordariomycetes</taxon>
        <taxon>Sordariomycetidae</taxon>
        <taxon>Sordariales</taxon>
        <taxon>Lasiosphaeriaceae</taxon>
        <taxon>Apodospora</taxon>
    </lineage>
</organism>
<proteinExistence type="inferred from homology"/>
<dbReference type="PANTHER" id="PTHR10655">
    <property type="entry name" value="LYSOPHOSPHOLIPASE-RELATED"/>
    <property type="match status" value="1"/>
</dbReference>
<dbReference type="Gene3D" id="3.40.50.1820">
    <property type="entry name" value="alpha/beta hydrolase"/>
    <property type="match status" value="1"/>
</dbReference>
<protein>
    <submittedName>
        <fullName evidence="3">Phospholipase/Carboxylesterase superfamily protein</fullName>
    </submittedName>
</protein>